<evidence type="ECO:0000259" key="2">
    <source>
        <dbReference type="Pfam" id="PF17171"/>
    </source>
</evidence>
<proteinExistence type="inferred from homology"/>
<comment type="similarity">
    <text evidence="1">Belongs to the FAX family.</text>
</comment>
<dbReference type="Pfam" id="PF17172">
    <property type="entry name" value="GST_N_4"/>
    <property type="match status" value="1"/>
</dbReference>
<evidence type="ECO:0000256" key="1">
    <source>
        <dbReference type="ARBA" id="ARBA00006475"/>
    </source>
</evidence>
<dbReference type="SFLD" id="SFLDS00019">
    <property type="entry name" value="Glutathione_Transferase_(cytos"/>
    <property type="match status" value="1"/>
</dbReference>
<reference evidence="5" key="2">
    <citation type="submission" date="2016-11" db="UniProtKB">
        <authorList>
            <consortium name="WormBaseParasite"/>
        </authorList>
    </citation>
    <scope>IDENTIFICATION</scope>
</reference>
<keyword evidence="4" id="KW-1185">Reference proteome</keyword>
<dbReference type="PANTHER" id="PTHR12289:SF72">
    <property type="entry name" value="GST N-TERMINAL DOMAIN-CONTAINING PROTEIN"/>
    <property type="match status" value="1"/>
</dbReference>
<dbReference type="InterPro" id="IPR012336">
    <property type="entry name" value="Thioredoxin-like_fold"/>
</dbReference>
<dbReference type="GO" id="GO:0005737">
    <property type="term" value="C:cytoplasm"/>
    <property type="evidence" value="ECO:0007669"/>
    <property type="project" value="TreeGrafter"/>
</dbReference>
<dbReference type="Gene3D" id="3.40.30.10">
    <property type="entry name" value="Glutaredoxin"/>
    <property type="match status" value="1"/>
</dbReference>
<evidence type="ECO:0000313" key="5">
    <source>
        <dbReference type="WBParaSite" id="EN70_4245"/>
    </source>
</evidence>
<dbReference type="InterPro" id="IPR036249">
    <property type="entry name" value="Thioredoxin-like_sf"/>
</dbReference>
<sequence length="285" mass="33649">MPAPLLLKRDWQRDHVYLVQFPRAGCIPSLSMFALKLETWLRMTKISYSNISNEFTKFSSKKQIPFIELNGRQIPDSNYCIEHLARVFKEHPKQVLKQIDLEERLNPIEKAQARAFTCLLEESIRWIILYNRGKNNKFLATEEGLIKHYRGAKKTFFQYVFVEQLRKKIWKLCYWQGIGRHTIDEVENIAKKDLTALSVFLGDKQYFFGSTPTTLDAIAFGNLAQLFYTPMDSEVLRKYMEENTPNLVSYIQQMREMYWKDWDEACQTLSLNTQNDTLICSDVKR</sequence>
<dbReference type="WBParaSite" id="EN70_4245">
    <property type="protein sequence ID" value="EN70_4245"/>
    <property type="gene ID" value="EN70_4245"/>
</dbReference>
<dbReference type="Pfam" id="PF17171">
    <property type="entry name" value="GST_C_6"/>
    <property type="match status" value="1"/>
</dbReference>
<dbReference type="InterPro" id="IPR033468">
    <property type="entry name" value="Metaxin_GST"/>
</dbReference>
<name>A0A1I7VMP9_LOALO</name>
<reference evidence="4" key="1">
    <citation type="submission" date="2012-04" db="EMBL/GenBank/DDBJ databases">
        <title>The Genome Sequence of Loa loa.</title>
        <authorList>
            <consortium name="The Broad Institute Genome Sequencing Platform"/>
            <consortium name="Broad Institute Genome Sequencing Center for Infectious Disease"/>
            <person name="Nutman T.B."/>
            <person name="Fink D.L."/>
            <person name="Russ C."/>
            <person name="Young S."/>
            <person name="Zeng Q."/>
            <person name="Gargeya S."/>
            <person name="Alvarado L."/>
            <person name="Berlin A."/>
            <person name="Chapman S.B."/>
            <person name="Chen Z."/>
            <person name="Freedman E."/>
            <person name="Gellesch M."/>
            <person name="Goldberg J."/>
            <person name="Griggs A."/>
            <person name="Gujja S."/>
            <person name="Heilman E.R."/>
            <person name="Heiman D."/>
            <person name="Howarth C."/>
            <person name="Mehta T."/>
            <person name="Neiman D."/>
            <person name="Pearson M."/>
            <person name="Roberts A."/>
            <person name="Saif S."/>
            <person name="Shea T."/>
            <person name="Shenoy N."/>
            <person name="Sisk P."/>
            <person name="Stolte C."/>
            <person name="Sykes S."/>
            <person name="White J."/>
            <person name="Yandava C."/>
            <person name="Haas B."/>
            <person name="Henn M.R."/>
            <person name="Nusbaum C."/>
            <person name="Birren B."/>
        </authorList>
    </citation>
    <scope>NUCLEOTIDE SEQUENCE [LARGE SCALE GENOMIC DNA]</scope>
</reference>
<evidence type="ECO:0000259" key="3">
    <source>
        <dbReference type="Pfam" id="PF17172"/>
    </source>
</evidence>
<feature type="domain" description="Thioredoxin-like fold" evidence="3">
    <location>
        <begin position="33"/>
        <end position="132"/>
    </location>
</feature>
<dbReference type="SUPFAM" id="SSF52833">
    <property type="entry name" value="Thioredoxin-like"/>
    <property type="match status" value="1"/>
</dbReference>
<dbReference type="SFLD" id="SFLDG01200">
    <property type="entry name" value="SUF1.1"/>
    <property type="match status" value="1"/>
</dbReference>
<accession>A0A1I7VMP9</accession>
<dbReference type="CDD" id="cd03080">
    <property type="entry name" value="GST_N_Metaxin_like"/>
    <property type="match status" value="1"/>
</dbReference>
<dbReference type="InterPro" id="IPR026928">
    <property type="entry name" value="FAX/IsoI-like"/>
</dbReference>
<dbReference type="InterPro" id="IPR040079">
    <property type="entry name" value="Glutathione_S-Trfase"/>
</dbReference>
<dbReference type="InterPro" id="IPR050931">
    <property type="entry name" value="Mito_Protein_Transport_Metaxin"/>
</dbReference>
<dbReference type="eggNOG" id="KOG4244">
    <property type="taxonomic scope" value="Eukaryota"/>
</dbReference>
<dbReference type="Gene3D" id="1.20.1050.10">
    <property type="match status" value="1"/>
</dbReference>
<evidence type="ECO:0000313" key="4">
    <source>
        <dbReference type="Proteomes" id="UP000095285"/>
    </source>
</evidence>
<dbReference type="SFLD" id="SFLDG01180">
    <property type="entry name" value="SUF1"/>
    <property type="match status" value="1"/>
</dbReference>
<dbReference type="InterPro" id="IPR036282">
    <property type="entry name" value="Glutathione-S-Trfase_C_sf"/>
</dbReference>
<dbReference type="SUPFAM" id="SSF47616">
    <property type="entry name" value="GST C-terminal domain-like"/>
    <property type="match status" value="1"/>
</dbReference>
<dbReference type="Proteomes" id="UP000095285">
    <property type="component" value="Unassembled WGS sequence"/>
</dbReference>
<dbReference type="CDD" id="cd03193">
    <property type="entry name" value="GST_C_Metaxin"/>
    <property type="match status" value="1"/>
</dbReference>
<dbReference type="AlphaFoldDB" id="A0A1I7VMP9"/>
<feature type="domain" description="Metaxin glutathione S-transferase" evidence="2">
    <location>
        <begin position="190"/>
        <end position="254"/>
    </location>
</feature>
<protein>
    <submittedName>
        <fullName evidence="5">Failed axon connections protein</fullName>
    </submittedName>
</protein>
<organism evidence="4 5">
    <name type="scientific">Loa loa</name>
    <name type="common">Eye worm</name>
    <name type="synonym">Filaria loa</name>
    <dbReference type="NCBI Taxonomy" id="7209"/>
    <lineage>
        <taxon>Eukaryota</taxon>
        <taxon>Metazoa</taxon>
        <taxon>Ecdysozoa</taxon>
        <taxon>Nematoda</taxon>
        <taxon>Chromadorea</taxon>
        <taxon>Rhabditida</taxon>
        <taxon>Spirurina</taxon>
        <taxon>Spiruromorpha</taxon>
        <taxon>Filarioidea</taxon>
        <taxon>Onchocercidae</taxon>
        <taxon>Loa</taxon>
    </lineage>
</organism>
<dbReference type="PANTHER" id="PTHR12289">
    <property type="entry name" value="METAXIN RELATED"/>
    <property type="match status" value="1"/>
</dbReference>